<keyword evidence="3" id="KW-1185">Reference proteome</keyword>
<dbReference type="PIR" id="G71450">
    <property type="entry name" value="G71450"/>
</dbReference>
<feature type="transmembrane region" description="Helical" evidence="1">
    <location>
        <begin position="61"/>
        <end position="83"/>
    </location>
</feature>
<proteinExistence type="predicted"/>
<feature type="transmembrane region" description="Helical" evidence="1">
    <location>
        <begin position="21"/>
        <end position="41"/>
    </location>
</feature>
<dbReference type="EMBL" id="BA000001">
    <property type="protein sequence ID" value="BAA29334.1"/>
    <property type="molecule type" value="Genomic_DNA"/>
</dbReference>
<dbReference type="PANTHER" id="PTHR42241:SF2">
    <property type="entry name" value="HYPOTHETICAL MEMBRANE PROTEIN, CONSERVED, DUF998 FAMILY"/>
    <property type="match status" value="1"/>
</dbReference>
<dbReference type="Pfam" id="PF06197">
    <property type="entry name" value="DUF998"/>
    <property type="match status" value="1"/>
</dbReference>
<dbReference type="STRING" id="70601.gene:9377178"/>
<feature type="transmembrane region" description="Helical" evidence="1">
    <location>
        <begin position="121"/>
        <end position="140"/>
    </location>
</feature>
<evidence type="ECO:0008006" key="4">
    <source>
        <dbReference type="Google" id="ProtNLM"/>
    </source>
</evidence>
<keyword evidence="1" id="KW-1133">Transmembrane helix</keyword>
<keyword evidence="1" id="KW-0472">Membrane</keyword>
<accession>O58000</accession>
<sequence>MRGMKLLNLKSFKPCLFEMKILGIIGPGISVGGILISYLIHRDWWGITENAISDLGRIGLPYNWVMNISLILGSVCLIIYGAWRFKKSKDIGWLLYMLGSVFLGLIGIFPEGTNLHYEVSWGFFVSMFLAILLLSISFLIRGNKLGIVGLMLFLLGVPLALWSLKKFEGVAVAETISIVVFLIWHYLMLGDA</sequence>
<feature type="transmembrane region" description="Helical" evidence="1">
    <location>
        <begin position="147"/>
        <end position="164"/>
    </location>
</feature>
<dbReference type="eggNOG" id="arCOG02008">
    <property type="taxonomic scope" value="Archaea"/>
</dbReference>
<name>O58000_PYRHO</name>
<dbReference type="AlphaFoldDB" id="O58000"/>
<evidence type="ECO:0000313" key="2">
    <source>
        <dbReference type="EMBL" id="BAA29334.1"/>
    </source>
</evidence>
<protein>
    <recommendedName>
        <fullName evidence="4">DUF998 domain-containing protein</fullName>
    </recommendedName>
</protein>
<dbReference type="KEGG" id="pho:PH0262"/>
<gene>
    <name evidence="2" type="ordered locus">PH0262</name>
</gene>
<keyword evidence="1" id="KW-0812">Transmembrane</keyword>
<dbReference type="Proteomes" id="UP000000752">
    <property type="component" value="Chromosome"/>
</dbReference>
<feature type="transmembrane region" description="Helical" evidence="1">
    <location>
        <begin position="90"/>
        <end position="109"/>
    </location>
</feature>
<reference evidence="2 3" key="1">
    <citation type="journal article" date="1998" name="DNA Res.">
        <title>Complete sequence and gene organization of the genome of a hyper-thermophilic archaebacterium, Pyrococcus horikoshii OT3.</title>
        <authorList>
            <person name="Kawarabayasi Y."/>
            <person name="Sawada M."/>
            <person name="Horikawa H."/>
            <person name="Haikawa Y."/>
            <person name="Hino Y."/>
            <person name="Yamamoto S."/>
            <person name="Sekine M."/>
            <person name="Baba S."/>
            <person name="Kosugi H."/>
            <person name="Hosoyama A."/>
            <person name="Nagai Y."/>
            <person name="Sakai M."/>
            <person name="Ogura K."/>
            <person name="Otuka R."/>
            <person name="Nakazawa H."/>
            <person name="Takamiya M."/>
            <person name="Ohfuku Y."/>
            <person name="Funahashi T."/>
            <person name="Tanaka T."/>
            <person name="Kudoh Y."/>
            <person name="Yamazaki J."/>
            <person name="Kushida N."/>
            <person name="Oguchi A."/>
            <person name="Aoki K."/>
            <person name="Nakamura Y."/>
            <person name="Robb T.F."/>
            <person name="Horikoshi K."/>
            <person name="Masuchi Y."/>
            <person name="Shizuya H."/>
            <person name="Kikuchi H."/>
        </authorList>
    </citation>
    <scope>NUCLEOTIDE SEQUENCE [LARGE SCALE GENOMIC DNA]</scope>
    <source>
        <strain evidence="3">ATCC 700860 / DSM 12428 / JCM 9974 / NBRC 100139 / OT-3</strain>
    </source>
</reference>
<dbReference type="InterPro" id="IPR009339">
    <property type="entry name" value="DUF998"/>
</dbReference>
<dbReference type="PANTHER" id="PTHR42241">
    <property type="entry name" value="HYPOTHETICAL MEMBRANE PROTEIN, CONSERVED, DUF998 FAMILY"/>
    <property type="match status" value="1"/>
</dbReference>
<organism evidence="2 3">
    <name type="scientific">Pyrococcus horikoshii (strain ATCC 700860 / DSM 12428 / JCM 9974 / NBRC 100139 / OT-3)</name>
    <dbReference type="NCBI Taxonomy" id="70601"/>
    <lineage>
        <taxon>Archaea</taxon>
        <taxon>Methanobacteriati</taxon>
        <taxon>Methanobacteriota</taxon>
        <taxon>Thermococci</taxon>
        <taxon>Thermococcales</taxon>
        <taxon>Thermococcaceae</taxon>
        <taxon>Pyrococcus</taxon>
    </lineage>
</organism>
<feature type="transmembrane region" description="Helical" evidence="1">
    <location>
        <begin position="170"/>
        <end position="189"/>
    </location>
</feature>
<evidence type="ECO:0000256" key="1">
    <source>
        <dbReference type="SAM" id="Phobius"/>
    </source>
</evidence>
<evidence type="ECO:0000313" key="3">
    <source>
        <dbReference type="Proteomes" id="UP000000752"/>
    </source>
</evidence>
<dbReference type="EnsemblBacteria" id="BAA29334">
    <property type="protein sequence ID" value="BAA29334"/>
    <property type="gene ID" value="BAA29334"/>
</dbReference>